<sequence>MATRLLLVAAAAVTSLCVMAVAHQDVKTVLPFAPTCSTSGNYTGGSPYKKNLDRLLLPAAAGENGWFYKGSAGAGADEVFGLIMCFADRNATQCRECLAGAAAGITASCPGSRNVSAAYDACVLRYSAAPIPADANLGAAFAVHASGEPVTSRDARLPLMSKLTAGVIVTASPLPLANDTAPYSSSYG</sequence>
<organism evidence="5">
    <name type="scientific">Setaria italica</name>
    <name type="common">Foxtail millet</name>
    <name type="synonym">Panicum italicum</name>
    <dbReference type="NCBI Taxonomy" id="4555"/>
    <lineage>
        <taxon>Eukaryota</taxon>
        <taxon>Viridiplantae</taxon>
        <taxon>Streptophyta</taxon>
        <taxon>Embryophyta</taxon>
        <taxon>Tracheophyta</taxon>
        <taxon>Spermatophyta</taxon>
        <taxon>Magnoliopsida</taxon>
        <taxon>Liliopsida</taxon>
        <taxon>Poales</taxon>
        <taxon>Poaceae</taxon>
        <taxon>PACMAD clade</taxon>
        <taxon>Panicoideae</taxon>
        <taxon>Panicodae</taxon>
        <taxon>Paniceae</taxon>
        <taxon>Cenchrinae</taxon>
        <taxon>Setaria</taxon>
    </lineage>
</organism>
<keyword evidence="2" id="KW-0677">Repeat</keyword>
<evidence type="ECO:0000256" key="2">
    <source>
        <dbReference type="ARBA" id="ARBA00022737"/>
    </source>
</evidence>
<reference evidence="5" key="2">
    <citation type="submission" date="2015-07" db="EMBL/GenBank/DDBJ databases">
        <authorList>
            <person name="Noorani M."/>
        </authorList>
    </citation>
    <scope>NUCLEOTIDE SEQUENCE</scope>
    <source>
        <strain evidence="5">Yugu1</strain>
    </source>
</reference>
<name>A0A368QN74_SETIT</name>
<evidence type="ECO:0000259" key="4">
    <source>
        <dbReference type="PROSITE" id="PS51473"/>
    </source>
</evidence>
<dbReference type="AlphaFoldDB" id="A0A368QN74"/>
<evidence type="ECO:0000256" key="3">
    <source>
        <dbReference type="SAM" id="SignalP"/>
    </source>
</evidence>
<protein>
    <recommendedName>
        <fullName evidence="4">Gnk2-homologous domain-containing protein</fullName>
    </recommendedName>
</protein>
<gene>
    <name evidence="5" type="ORF">SETIT_3G383400v2</name>
</gene>
<dbReference type="PANTHER" id="PTHR32099">
    <property type="entry name" value="CYSTEINE-RICH REPEAT SECRETORY PROTEIN"/>
    <property type="match status" value="1"/>
</dbReference>
<evidence type="ECO:0000256" key="1">
    <source>
        <dbReference type="ARBA" id="ARBA00022729"/>
    </source>
</evidence>
<evidence type="ECO:0000313" key="5">
    <source>
        <dbReference type="EMBL" id="RCV19427.1"/>
    </source>
</evidence>
<keyword evidence="1 3" id="KW-0732">Signal</keyword>
<dbReference type="PROSITE" id="PS51473">
    <property type="entry name" value="GNK2"/>
    <property type="match status" value="1"/>
</dbReference>
<proteinExistence type="predicted"/>
<feature type="domain" description="Gnk2-homologous" evidence="4">
    <location>
        <begin position="30"/>
        <end position="131"/>
    </location>
</feature>
<dbReference type="Gene3D" id="3.30.430.20">
    <property type="entry name" value="Gnk2 domain, C-X8-C-X2-C motif"/>
    <property type="match status" value="1"/>
</dbReference>
<dbReference type="Pfam" id="PF01657">
    <property type="entry name" value="Stress-antifung"/>
    <property type="match status" value="1"/>
</dbReference>
<dbReference type="CDD" id="cd23509">
    <property type="entry name" value="Gnk2-like"/>
    <property type="match status" value="1"/>
</dbReference>
<reference evidence="5" key="1">
    <citation type="journal article" date="2012" name="Nat. Biotechnol.">
        <title>Reference genome sequence of the model plant Setaria.</title>
        <authorList>
            <person name="Bennetzen J.L."/>
            <person name="Schmutz J."/>
            <person name="Wang H."/>
            <person name="Percifield R."/>
            <person name="Hawkins J."/>
            <person name="Pontaroli A.C."/>
            <person name="Estep M."/>
            <person name="Feng L."/>
            <person name="Vaughn J.N."/>
            <person name="Grimwood J."/>
            <person name="Jenkins J."/>
            <person name="Barry K."/>
            <person name="Lindquist E."/>
            <person name="Hellsten U."/>
            <person name="Deshpande S."/>
            <person name="Wang X."/>
            <person name="Wu X."/>
            <person name="Mitros T."/>
            <person name="Triplett J."/>
            <person name="Yang X."/>
            <person name="Ye C.Y."/>
            <person name="Mauro-Herrera M."/>
            <person name="Wang L."/>
            <person name="Li P."/>
            <person name="Sharma M."/>
            <person name="Sharma R."/>
            <person name="Ronald P.C."/>
            <person name="Panaud O."/>
            <person name="Kellogg E.A."/>
            <person name="Brutnell T.P."/>
            <person name="Doust A.N."/>
            <person name="Tuskan G.A."/>
            <person name="Rokhsar D."/>
            <person name="Devos K.M."/>
        </authorList>
    </citation>
    <scope>NUCLEOTIDE SEQUENCE [LARGE SCALE GENOMIC DNA]</scope>
    <source>
        <strain evidence="5">Yugu1</strain>
    </source>
</reference>
<dbReference type="InterPro" id="IPR002902">
    <property type="entry name" value="GNK2"/>
</dbReference>
<accession>A0A368QN74</accession>
<dbReference type="PANTHER" id="PTHR32099:SF102">
    <property type="entry name" value="OS12G0608700 PROTEIN"/>
    <property type="match status" value="1"/>
</dbReference>
<dbReference type="EMBL" id="CM003530">
    <property type="protein sequence ID" value="RCV19427.1"/>
    <property type="molecule type" value="Genomic_DNA"/>
</dbReference>
<dbReference type="OrthoDB" id="678992at2759"/>
<feature type="signal peptide" evidence="3">
    <location>
        <begin position="1"/>
        <end position="22"/>
    </location>
</feature>
<feature type="chain" id="PRO_5016835795" description="Gnk2-homologous domain-containing protein" evidence="3">
    <location>
        <begin position="23"/>
        <end position="188"/>
    </location>
</feature>
<dbReference type="STRING" id="4555.A0A368QN74"/>
<dbReference type="InterPro" id="IPR038408">
    <property type="entry name" value="GNK2_sf"/>
</dbReference>